<name>A0A286RIF4_9BACT</name>
<gene>
    <name evidence="1" type="ORF">THTE_3133</name>
</gene>
<dbReference type="EMBL" id="CP018477">
    <property type="protein sequence ID" value="ASV75735.1"/>
    <property type="molecule type" value="Genomic_DNA"/>
</dbReference>
<accession>A0A286RIF4</accession>
<keyword evidence="2" id="KW-1185">Reference proteome</keyword>
<dbReference type="Proteomes" id="UP000215086">
    <property type="component" value="Chromosome"/>
</dbReference>
<sequence length="54" mass="5625">MGGGKMGMDLLGRKLCAKAWSGKLIAAILGRNGNLVSSSLRGSIEAQACDTRIF</sequence>
<organism evidence="1 2">
    <name type="scientific">Thermogutta terrifontis</name>
    <dbReference type="NCBI Taxonomy" id="1331910"/>
    <lineage>
        <taxon>Bacteria</taxon>
        <taxon>Pseudomonadati</taxon>
        <taxon>Planctomycetota</taxon>
        <taxon>Planctomycetia</taxon>
        <taxon>Pirellulales</taxon>
        <taxon>Thermoguttaceae</taxon>
        <taxon>Thermogutta</taxon>
    </lineage>
</organism>
<proteinExistence type="predicted"/>
<dbReference type="KEGG" id="ttf:THTE_3133"/>
<evidence type="ECO:0000313" key="1">
    <source>
        <dbReference type="EMBL" id="ASV75735.1"/>
    </source>
</evidence>
<reference evidence="1 2" key="1">
    <citation type="journal article" name="Front. Microbiol.">
        <title>Sugar Metabolism of the First Thermophilic Planctomycete Thermogutta terrifontis: Comparative Genomic and Transcriptomic Approaches.</title>
        <authorList>
            <person name="Elcheninov A.G."/>
            <person name="Menzel P."/>
            <person name="Gudbergsdottir S.R."/>
            <person name="Slesarev A.I."/>
            <person name="Kadnikov V.V."/>
            <person name="Krogh A."/>
            <person name="Bonch-Osmolovskaya E.A."/>
            <person name="Peng X."/>
            <person name="Kublanov I.V."/>
        </authorList>
    </citation>
    <scope>NUCLEOTIDE SEQUENCE [LARGE SCALE GENOMIC DNA]</scope>
    <source>
        <strain evidence="1 2">R1</strain>
    </source>
</reference>
<dbReference type="AlphaFoldDB" id="A0A286RIF4"/>
<evidence type="ECO:0000313" key="2">
    <source>
        <dbReference type="Proteomes" id="UP000215086"/>
    </source>
</evidence>
<protein>
    <submittedName>
        <fullName evidence="1">Uncharacterized protein</fullName>
    </submittedName>
</protein>